<evidence type="ECO:0000256" key="1">
    <source>
        <dbReference type="SAM" id="MobiDB-lite"/>
    </source>
</evidence>
<reference evidence="2" key="4">
    <citation type="submission" date="2019-03" db="UniProtKB">
        <authorList>
            <consortium name="EnsemblPlants"/>
        </authorList>
    </citation>
    <scope>IDENTIFICATION</scope>
</reference>
<name>A0A453PIG0_AEGTS</name>
<sequence length="139" mass="14932">VATPPTPDPGEDIAAGALAHDGGSEVGALVERHAALAAGSGERCRDLLRRDADAVRHDRLQLPHAQRRLHGHRAQVHPLLPILAPLPSPPSDRRSREPNRAVQRHTDCKDSWPGQWDISSAGHISVVDSSVSSARLQEA</sequence>
<dbReference type="Gramene" id="AET6Gv20741800.8">
    <property type="protein sequence ID" value="AET6Gv20741800.8"/>
    <property type="gene ID" value="AET6Gv20741800"/>
</dbReference>
<protein>
    <submittedName>
        <fullName evidence="2">Uncharacterized protein</fullName>
    </submittedName>
</protein>
<accession>A0A453PIG0</accession>
<proteinExistence type="predicted"/>
<reference evidence="3" key="1">
    <citation type="journal article" date="2014" name="Science">
        <title>Ancient hybridizations among the ancestral genomes of bread wheat.</title>
        <authorList>
            <consortium name="International Wheat Genome Sequencing Consortium,"/>
            <person name="Marcussen T."/>
            <person name="Sandve S.R."/>
            <person name="Heier L."/>
            <person name="Spannagl M."/>
            <person name="Pfeifer M."/>
            <person name="Jakobsen K.S."/>
            <person name="Wulff B.B."/>
            <person name="Steuernagel B."/>
            <person name="Mayer K.F."/>
            <person name="Olsen O.A."/>
        </authorList>
    </citation>
    <scope>NUCLEOTIDE SEQUENCE [LARGE SCALE GENOMIC DNA]</scope>
    <source>
        <strain evidence="3">cv. AL8/78</strain>
    </source>
</reference>
<organism evidence="2 3">
    <name type="scientific">Aegilops tauschii subsp. strangulata</name>
    <name type="common">Goatgrass</name>
    <dbReference type="NCBI Taxonomy" id="200361"/>
    <lineage>
        <taxon>Eukaryota</taxon>
        <taxon>Viridiplantae</taxon>
        <taxon>Streptophyta</taxon>
        <taxon>Embryophyta</taxon>
        <taxon>Tracheophyta</taxon>
        <taxon>Spermatophyta</taxon>
        <taxon>Magnoliopsida</taxon>
        <taxon>Liliopsida</taxon>
        <taxon>Poales</taxon>
        <taxon>Poaceae</taxon>
        <taxon>BOP clade</taxon>
        <taxon>Pooideae</taxon>
        <taxon>Triticodae</taxon>
        <taxon>Triticeae</taxon>
        <taxon>Triticinae</taxon>
        <taxon>Aegilops</taxon>
    </lineage>
</organism>
<dbReference type="EnsemblPlants" id="AET6Gv20741800.8">
    <property type="protein sequence ID" value="AET6Gv20741800.8"/>
    <property type="gene ID" value="AET6Gv20741800"/>
</dbReference>
<dbReference type="AlphaFoldDB" id="A0A453PIG0"/>
<reference evidence="3" key="2">
    <citation type="journal article" date="2017" name="Nat. Plants">
        <title>The Aegilops tauschii genome reveals multiple impacts of transposons.</title>
        <authorList>
            <person name="Zhao G."/>
            <person name="Zou C."/>
            <person name="Li K."/>
            <person name="Wang K."/>
            <person name="Li T."/>
            <person name="Gao L."/>
            <person name="Zhang X."/>
            <person name="Wang H."/>
            <person name="Yang Z."/>
            <person name="Liu X."/>
            <person name="Jiang W."/>
            <person name="Mao L."/>
            <person name="Kong X."/>
            <person name="Jiao Y."/>
            <person name="Jia J."/>
        </authorList>
    </citation>
    <scope>NUCLEOTIDE SEQUENCE [LARGE SCALE GENOMIC DNA]</scope>
    <source>
        <strain evidence="3">cv. AL8/78</strain>
    </source>
</reference>
<reference evidence="2" key="3">
    <citation type="journal article" date="2017" name="Nature">
        <title>Genome sequence of the progenitor of the wheat D genome Aegilops tauschii.</title>
        <authorList>
            <person name="Luo M.C."/>
            <person name="Gu Y.Q."/>
            <person name="Puiu D."/>
            <person name="Wang H."/>
            <person name="Twardziok S.O."/>
            <person name="Deal K.R."/>
            <person name="Huo N."/>
            <person name="Zhu T."/>
            <person name="Wang L."/>
            <person name="Wang Y."/>
            <person name="McGuire P.E."/>
            <person name="Liu S."/>
            <person name="Long H."/>
            <person name="Ramasamy R.K."/>
            <person name="Rodriguez J.C."/>
            <person name="Van S.L."/>
            <person name="Yuan L."/>
            <person name="Wang Z."/>
            <person name="Xia Z."/>
            <person name="Xiao L."/>
            <person name="Anderson O.D."/>
            <person name="Ouyang S."/>
            <person name="Liang Y."/>
            <person name="Zimin A.V."/>
            <person name="Pertea G."/>
            <person name="Qi P."/>
            <person name="Bennetzen J.L."/>
            <person name="Dai X."/>
            <person name="Dawson M.W."/>
            <person name="Muller H.G."/>
            <person name="Kugler K."/>
            <person name="Rivarola-Duarte L."/>
            <person name="Spannagl M."/>
            <person name="Mayer K.F.X."/>
            <person name="Lu F.H."/>
            <person name="Bevan M.W."/>
            <person name="Leroy P."/>
            <person name="Li P."/>
            <person name="You F.M."/>
            <person name="Sun Q."/>
            <person name="Liu Z."/>
            <person name="Lyons E."/>
            <person name="Wicker T."/>
            <person name="Salzberg S.L."/>
            <person name="Devos K.M."/>
            <person name="Dvorak J."/>
        </authorList>
    </citation>
    <scope>NUCLEOTIDE SEQUENCE [LARGE SCALE GENOMIC DNA]</scope>
    <source>
        <strain evidence="2">cv. AL8/78</strain>
    </source>
</reference>
<reference evidence="2" key="5">
    <citation type="journal article" date="2021" name="G3 (Bethesda)">
        <title>Aegilops tauschii genome assembly Aet v5.0 features greater sequence contiguity and improved annotation.</title>
        <authorList>
            <person name="Wang L."/>
            <person name="Zhu T."/>
            <person name="Rodriguez J.C."/>
            <person name="Deal K.R."/>
            <person name="Dubcovsky J."/>
            <person name="McGuire P.E."/>
            <person name="Lux T."/>
            <person name="Spannagl M."/>
            <person name="Mayer K.F.X."/>
            <person name="Baldrich P."/>
            <person name="Meyers B.C."/>
            <person name="Huo N."/>
            <person name="Gu Y.Q."/>
            <person name="Zhou H."/>
            <person name="Devos K.M."/>
            <person name="Bennetzen J.L."/>
            <person name="Unver T."/>
            <person name="Budak H."/>
            <person name="Gulick P.J."/>
            <person name="Galiba G."/>
            <person name="Kalapos B."/>
            <person name="Nelson D.R."/>
            <person name="Li P."/>
            <person name="You F.M."/>
            <person name="Luo M.C."/>
            <person name="Dvorak J."/>
        </authorList>
    </citation>
    <scope>NUCLEOTIDE SEQUENCE [LARGE SCALE GENOMIC DNA]</scope>
    <source>
        <strain evidence="2">cv. AL8/78</strain>
    </source>
</reference>
<evidence type="ECO:0000313" key="3">
    <source>
        <dbReference type="Proteomes" id="UP000015105"/>
    </source>
</evidence>
<feature type="compositionally biased region" description="Basic and acidic residues" evidence="1">
    <location>
        <begin position="91"/>
        <end position="110"/>
    </location>
</feature>
<feature type="region of interest" description="Disordered" evidence="1">
    <location>
        <begin position="82"/>
        <end position="118"/>
    </location>
</feature>
<dbReference type="Proteomes" id="UP000015105">
    <property type="component" value="Chromosome 6D"/>
</dbReference>
<keyword evidence="3" id="KW-1185">Reference proteome</keyword>
<evidence type="ECO:0000313" key="2">
    <source>
        <dbReference type="EnsemblPlants" id="AET6Gv20741800.8"/>
    </source>
</evidence>